<comment type="caution">
    <text evidence="1">The sequence shown here is derived from an EMBL/GenBank/DDBJ whole genome shotgun (WGS) entry which is preliminary data.</text>
</comment>
<feature type="non-terminal residue" evidence="1">
    <location>
        <position position="1"/>
    </location>
</feature>
<evidence type="ECO:0000313" key="1">
    <source>
        <dbReference type="EMBL" id="KAF2477767.1"/>
    </source>
</evidence>
<reference evidence="1" key="1">
    <citation type="journal article" date="2020" name="Stud. Mycol.">
        <title>101 Dothideomycetes genomes: a test case for predicting lifestyles and emergence of pathogens.</title>
        <authorList>
            <person name="Haridas S."/>
            <person name="Albert R."/>
            <person name="Binder M."/>
            <person name="Bloem J."/>
            <person name="Labutti K."/>
            <person name="Salamov A."/>
            <person name="Andreopoulos B."/>
            <person name="Baker S."/>
            <person name="Barry K."/>
            <person name="Bills G."/>
            <person name="Bluhm B."/>
            <person name="Cannon C."/>
            <person name="Castanera R."/>
            <person name="Culley D."/>
            <person name="Daum C."/>
            <person name="Ezra D."/>
            <person name="Gonzalez J."/>
            <person name="Henrissat B."/>
            <person name="Kuo A."/>
            <person name="Liang C."/>
            <person name="Lipzen A."/>
            <person name="Lutzoni F."/>
            <person name="Magnuson J."/>
            <person name="Mondo S."/>
            <person name="Nolan M."/>
            <person name="Ohm R."/>
            <person name="Pangilinan J."/>
            <person name="Park H.-J."/>
            <person name="Ramirez L."/>
            <person name="Alfaro M."/>
            <person name="Sun H."/>
            <person name="Tritt A."/>
            <person name="Yoshinaga Y."/>
            <person name="Zwiers L.-H."/>
            <person name="Turgeon B."/>
            <person name="Goodwin S."/>
            <person name="Spatafora J."/>
            <person name="Crous P."/>
            <person name="Grigoriev I."/>
        </authorList>
    </citation>
    <scope>NUCLEOTIDE SEQUENCE</scope>
    <source>
        <strain evidence="1">ATCC 200398</strain>
    </source>
</reference>
<protein>
    <submittedName>
        <fullName evidence="1">Uncharacterized protein</fullName>
    </submittedName>
</protein>
<gene>
    <name evidence="1" type="ORF">BDR25DRAFT_3687</name>
</gene>
<proteinExistence type="predicted"/>
<dbReference type="EMBL" id="MU003492">
    <property type="protein sequence ID" value="KAF2477767.1"/>
    <property type="molecule type" value="Genomic_DNA"/>
</dbReference>
<name>A0ACB6RF76_9PLEO</name>
<sequence>NIISPDPELRPRLRAPVPGSEPQPRLSVYATHPPGELRSSSPALSVNLACWSSAARLPCVCACCLGVQEVPLLVLSFRGHGAMLRLGEVSSVLCSYEILRACVCWC</sequence>
<organism evidence="1 2">
    <name type="scientific">Lindgomyces ingoldianus</name>
    <dbReference type="NCBI Taxonomy" id="673940"/>
    <lineage>
        <taxon>Eukaryota</taxon>
        <taxon>Fungi</taxon>
        <taxon>Dikarya</taxon>
        <taxon>Ascomycota</taxon>
        <taxon>Pezizomycotina</taxon>
        <taxon>Dothideomycetes</taxon>
        <taxon>Pleosporomycetidae</taxon>
        <taxon>Pleosporales</taxon>
        <taxon>Lindgomycetaceae</taxon>
        <taxon>Lindgomyces</taxon>
    </lineage>
</organism>
<evidence type="ECO:0000313" key="2">
    <source>
        <dbReference type="Proteomes" id="UP000799755"/>
    </source>
</evidence>
<accession>A0ACB6RF76</accession>
<keyword evidence="2" id="KW-1185">Reference proteome</keyword>
<dbReference type="Proteomes" id="UP000799755">
    <property type="component" value="Unassembled WGS sequence"/>
</dbReference>